<dbReference type="Pfam" id="PF00873">
    <property type="entry name" value="ACR_tran"/>
    <property type="match status" value="1"/>
</dbReference>
<dbReference type="InterPro" id="IPR027463">
    <property type="entry name" value="AcrB_DN_DC_subdom"/>
</dbReference>
<feature type="transmembrane region" description="Helical" evidence="9">
    <location>
        <begin position="926"/>
        <end position="951"/>
    </location>
</feature>
<keyword evidence="12" id="KW-1185">Reference proteome</keyword>
<keyword evidence="4" id="KW-1003">Cell membrane</keyword>
<dbReference type="PROSITE" id="PS50156">
    <property type="entry name" value="SSD"/>
    <property type="match status" value="1"/>
</dbReference>
<feature type="transmembrane region" description="Helical" evidence="9">
    <location>
        <begin position="342"/>
        <end position="361"/>
    </location>
</feature>
<comment type="subcellular location">
    <subcellularLocation>
        <location evidence="1">Cell inner membrane</location>
        <topology evidence="1">Multi-pass membrane protein</topology>
    </subcellularLocation>
</comment>
<dbReference type="PANTHER" id="PTHR32063">
    <property type="match status" value="1"/>
</dbReference>
<dbReference type="RefSeq" id="WP_151106526.1">
    <property type="nucleotide sequence ID" value="NZ_WAEM01000002.1"/>
</dbReference>
<dbReference type="SUPFAM" id="SSF82693">
    <property type="entry name" value="Multidrug efflux transporter AcrB pore domain, PN1, PN2, PC1 and PC2 subdomains"/>
    <property type="match status" value="4"/>
</dbReference>
<keyword evidence="8 9" id="KW-0472">Membrane</keyword>
<feature type="transmembrane region" description="Helical" evidence="9">
    <location>
        <begin position="542"/>
        <end position="559"/>
    </location>
</feature>
<comment type="caution">
    <text evidence="11">The sequence shown here is derived from an EMBL/GenBank/DDBJ whole genome shotgun (WGS) entry which is preliminary data.</text>
</comment>
<dbReference type="InterPro" id="IPR000731">
    <property type="entry name" value="SSD"/>
</dbReference>
<dbReference type="InterPro" id="IPR001036">
    <property type="entry name" value="Acrflvin-R"/>
</dbReference>
<feature type="transmembrane region" description="Helical" evidence="9">
    <location>
        <begin position="440"/>
        <end position="460"/>
    </location>
</feature>
<protein>
    <submittedName>
        <fullName evidence="11">Efflux RND transporter permease subunit</fullName>
    </submittedName>
</protein>
<dbReference type="OrthoDB" id="9758940at2"/>
<dbReference type="Gene3D" id="3.30.70.1430">
    <property type="entry name" value="Multidrug efflux transporter AcrB pore domain"/>
    <property type="match status" value="2"/>
</dbReference>
<dbReference type="Gene3D" id="1.20.1640.10">
    <property type="entry name" value="Multidrug efflux transporter AcrB transmembrane domain"/>
    <property type="match status" value="2"/>
</dbReference>
<dbReference type="AlphaFoldDB" id="A0A7J5AG90"/>
<keyword evidence="5" id="KW-0997">Cell inner membrane</keyword>
<reference evidence="11 12" key="1">
    <citation type="submission" date="2019-09" db="EMBL/GenBank/DDBJ databases">
        <title>Flavobacterium sp. nov., isolated from glacier ice.</title>
        <authorList>
            <person name="Liu Q."/>
        </authorList>
    </citation>
    <scope>NUCLEOTIDE SEQUENCE [LARGE SCALE GENOMIC DNA]</scope>
    <source>
        <strain evidence="11 12">NBRC 112527</strain>
    </source>
</reference>
<feature type="transmembrane region" description="Helical" evidence="9">
    <location>
        <begin position="898"/>
        <end position="920"/>
    </location>
</feature>
<dbReference type="GO" id="GO:0009636">
    <property type="term" value="P:response to toxic substance"/>
    <property type="evidence" value="ECO:0007669"/>
    <property type="project" value="UniProtKB-ARBA"/>
</dbReference>
<feature type="transmembrane region" description="Helical" evidence="9">
    <location>
        <begin position="972"/>
        <end position="991"/>
    </location>
</feature>
<dbReference type="Gene3D" id="3.30.70.1440">
    <property type="entry name" value="Multidrug efflux transporter AcrB pore domain"/>
    <property type="match status" value="1"/>
</dbReference>
<evidence type="ECO:0000256" key="1">
    <source>
        <dbReference type="ARBA" id="ARBA00004429"/>
    </source>
</evidence>
<accession>A0A7J5AG90</accession>
<dbReference type="PRINTS" id="PR00702">
    <property type="entry name" value="ACRIFLAVINRP"/>
</dbReference>
<feature type="transmembrane region" description="Helical" evidence="9">
    <location>
        <begin position="368"/>
        <end position="388"/>
    </location>
</feature>
<gene>
    <name evidence="11" type="ORF">F6464_04010</name>
</gene>
<evidence type="ECO:0000256" key="9">
    <source>
        <dbReference type="SAM" id="Phobius"/>
    </source>
</evidence>
<evidence type="ECO:0000256" key="3">
    <source>
        <dbReference type="ARBA" id="ARBA00022448"/>
    </source>
</evidence>
<dbReference type="SUPFAM" id="SSF82714">
    <property type="entry name" value="Multidrug efflux transporter AcrB TolC docking domain, DN and DC subdomains"/>
    <property type="match status" value="2"/>
</dbReference>
<keyword evidence="3" id="KW-0813">Transport</keyword>
<dbReference type="Gene3D" id="3.30.2090.10">
    <property type="entry name" value="Multidrug efflux transporter AcrB TolC docking domain, DN and DC subdomains"/>
    <property type="match status" value="2"/>
</dbReference>
<feature type="transmembrane region" description="Helical" evidence="9">
    <location>
        <begin position="394"/>
        <end position="419"/>
    </location>
</feature>
<dbReference type="FunFam" id="1.20.1640.10:FF:000001">
    <property type="entry name" value="Efflux pump membrane transporter"/>
    <property type="match status" value="1"/>
</dbReference>
<organism evidence="11 12">
    <name type="scientific">Flavobacterium luteum</name>
    <dbReference type="NCBI Taxonomy" id="2026654"/>
    <lineage>
        <taxon>Bacteria</taxon>
        <taxon>Pseudomonadati</taxon>
        <taxon>Bacteroidota</taxon>
        <taxon>Flavobacteriia</taxon>
        <taxon>Flavobacteriales</taxon>
        <taxon>Flavobacteriaceae</taxon>
        <taxon>Flavobacterium</taxon>
    </lineage>
</organism>
<evidence type="ECO:0000256" key="5">
    <source>
        <dbReference type="ARBA" id="ARBA00022519"/>
    </source>
</evidence>
<dbReference type="SUPFAM" id="SSF82866">
    <property type="entry name" value="Multidrug efflux transporter AcrB transmembrane domain"/>
    <property type="match status" value="2"/>
</dbReference>
<dbReference type="InterPro" id="IPR004764">
    <property type="entry name" value="MdtF-like"/>
</dbReference>
<evidence type="ECO:0000256" key="8">
    <source>
        <dbReference type="ARBA" id="ARBA00023136"/>
    </source>
</evidence>
<dbReference type="Gene3D" id="3.30.70.1320">
    <property type="entry name" value="Multidrug efflux transporter AcrB pore domain like"/>
    <property type="match status" value="1"/>
</dbReference>
<evidence type="ECO:0000256" key="7">
    <source>
        <dbReference type="ARBA" id="ARBA00022989"/>
    </source>
</evidence>
<feature type="domain" description="SSD" evidence="10">
    <location>
        <begin position="372"/>
        <end position="497"/>
    </location>
</feature>
<proteinExistence type="inferred from homology"/>
<feature type="transmembrane region" description="Helical" evidence="9">
    <location>
        <begin position="472"/>
        <end position="499"/>
    </location>
</feature>
<evidence type="ECO:0000256" key="6">
    <source>
        <dbReference type="ARBA" id="ARBA00022692"/>
    </source>
</evidence>
<feature type="transmembrane region" description="Helical" evidence="9">
    <location>
        <begin position="874"/>
        <end position="891"/>
    </location>
</feature>
<dbReference type="GO" id="GO:0042910">
    <property type="term" value="F:xenobiotic transmembrane transporter activity"/>
    <property type="evidence" value="ECO:0007669"/>
    <property type="project" value="TreeGrafter"/>
</dbReference>
<dbReference type="Proteomes" id="UP000490922">
    <property type="component" value="Unassembled WGS sequence"/>
</dbReference>
<keyword evidence="6 9" id="KW-0812">Transmembrane</keyword>
<evidence type="ECO:0000259" key="10">
    <source>
        <dbReference type="PROSITE" id="PS50156"/>
    </source>
</evidence>
<keyword evidence="7 9" id="KW-1133">Transmembrane helix</keyword>
<evidence type="ECO:0000256" key="2">
    <source>
        <dbReference type="ARBA" id="ARBA00010942"/>
    </source>
</evidence>
<dbReference type="GO" id="GO:0005886">
    <property type="term" value="C:plasma membrane"/>
    <property type="evidence" value="ECO:0007669"/>
    <property type="project" value="UniProtKB-SubCell"/>
</dbReference>
<dbReference type="PANTHER" id="PTHR32063:SF9">
    <property type="entry name" value="SIMILAR TO MULTIDRUG RESISTANCE PROTEIN MEXB"/>
    <property type="match status" value="1"/>
</dbReference>
<name>A0A7J5AG90_9FLAO</name>
<sequence>MFNKFIQRPVLSIVISLMIVLLGVLALVQLPITLFPSISPPKVNVTVAYPGANNELLIKSVIIPLERALNGVPGMKYIASDAGNDGEGTIQVIFNLGTDPNQASLNVQNRVASVVNKLPPIVVREGVKITREESNMLLYVNLYSTDPKADQKFLFNYADINILSELKRVDGVGVADILGNREYAMRVWLKPDRMLAYKISAEEVMEALAQQSLEASPGKTGESSGKRSQAFEYVLKYPGRFTTQEQYGNIVLRANPDGELLRLKDVAKVEFGSSMYDIYSNLNGRPSAAIVLKQSYGSNASQVIKNVKEKLAEIKSKSFPKGMDYEISYDVSKFLDASIEKVLHTLIEAFILVGLVVFLFLGDWRSTLIPAIAVPVSLIGTFMFMQFFGITLNLITLFALVLAIGIVVDNAIVVIEAVHFKMETKNLKPMKATKEAMHEVAGAIIAITFVMAAVFIPVAFMSGPVGIFYRQFSITMATSIILSGVVALTLTPALCAMMLKNTHGQPKKATIVNRIVDGFNKWFTGVSSKYKNLLGLIVNRRVVTYGMLTFFCVGTYFLNGSLPSGFIPNEDQGMFYAVIQTPPGSTLERTNQIAERLQKIAEGIEGVKSVSSLAGYEILTEGTGANSGTCLINLKNWDERSKSSQEIINELEEKSKDIPGATLEFFQPPAVPGYGAAGGFELRLLDKAGSGDYKKMETISNDFVKELNKRPELSSVFTFYSASFPQYMLDIDNDIAQQKGVTIENATNTLSTLIGSNYEISFIKFGRQYKVMVQASPEYRALPEDIMKLYVKNNRDEMVPFSAFMKMDKVYGLSEITRQNMYNASEISGQAATGYSSGEAIKAIQEVAEKKLPRGYGIDWAGISKDEVGRGNEAIYIFLICLGFVYLILAAQYESFILPFIVILSLVAGIFGAFLFLKLFGLENNIYAQVAMVMLIGLLGKNAVLIVEFAVQRHRAGDSVLQAAIEGSAIRFRPILMTSFAFIAGLIPLVFASGPGKVGNRTIGSAAAGGMLIGTIFGVLLIPGLYYIFGIISEKTKFVKNEEENPLTEEIDHNV</sequence>
<dbReference type="NCBIfam" id="TIGR00915">
    <property type="entry name" value="2A0602"/>
    <property type="match status" value="1"/>
</dbReference>
<evidence type="ECO:0000313" key="11">
    <source>
        <dbReference type="EMBL" id="KAB1156530.1"/>
    </source>
</evidence>
<dbReference type="EMBL" id="WAEM01000002">
    <property type="protein sequence ID" value="KAB1156530.1"/>
    <property type="molecule type" value="Genomic_DNA"/>
</dbReference>
<feature type="transmembrane region" description="Helical" evidence="9">
    <location>
        <begin position="1003"/>
        <end position="1029"/>
    </location>
</feature>
<evidence type="ECO:0000313" key="12">
    <source>
        <dbReference type="Proteomes" id="UP000490922"/>
    </source>
</evidence>
<evidence type="ECO:0000256" key="4">
    <source>
        <dbReference type="ARBA" id="ARBA00022475"/>
    </source>
</evidence>
<dbReference type="GO" id="GO:0015562">
    <property type="term" value="F:efflux transmembrane transporter activity"/>
    <property type="evidence" value="ECO:0007669"/>
    <property type="project" value="InterPro"/>
</dbReference>
<comment type="similarity">
    <text evidence="2">Belongs to the resistance-nodulation-cell division (RND) (TC 2.A.6) family.</text>
</comment>